<accession>A0ABU0IQ10</accession>
<organism evidence="1 2">
    <name type="scientific">Caulobacter ginsengisoli</name>
    <dbReference type="NCBI Taxonomy" id="400775"/>
    <lineage>
        <taxon>Bacteria</taxon>
        <taxon>Pseudomonadati</taxon>
        <taxon>Pseudomonadota</taxon>
        <taxon>Alphaproteobacteria</taxon>
        <taxon>Caulobacterales</taxon>
        <taxon>Caulobacteraceae</taxon>
        <taxon>Caulobacter</taxon>
    </lineage>
</organism>
<dbReference type="Gene3D" id="1.25.40.10">
    <property type="entry name" value="Tetratricopeptide repeat domain"/>
    <property type="match status" value="1"/>
</dbReference>
<name>A0ABU0IQ10_9CAUL</name>
<keyword evidence="2" id="KW-1185">Reference proteome</keyword>
<dbReference type="EMBL" id="JAUSVS010000002">
    <property type="protein sequence ID" value="MDQ0463500.1"/>
    <property type="molecule type" value="Genomic_DNA"/>
</dbReference>
<evidence type="ECO:0000313" key="1">
    <source>
        <dbReference type="EMBL" id="MDQ0463500.1"/>
    </source>
</evidence>
<reference evidence="1 2" key="1">
    <citation type="submission" date="2023-07" db="EMBL/GenBank/DDBJ databases">
        <title>Genomic Encyclopedia of Type Strains, Phase IV (KMG-IV): sequencing the most valuable type-strain genomes for metagenomic binning, comparative biology and taxonomic classification.</title>
        <authorList>
            <person name="Goeker M."/>
        </authorList>
    </citation>
    <scope>NUCLEOTIDE SEQUENCE [LARGE SCALE GENOMIC DNA]</scope>
    <source>
        <strain evidence="1 2">DSM 18695</strain>
    </source>
</reference>
<protein>
    <submittedName>
        <fullName evidence="1">Tetratricopeptide (TPR) repeat protein</fullName>
    </submittedName>
</protein>
<sequence length="453" mass="46823">MFEFGRELRRVFSGGVPGAFKDGLTGGDSALLELLDLRLLMAEARAADVAAGRVSAKDPAARQLEASIVWREVARRSGDPVALRKAASHAEAAGKAFAAQHRGAAQARARVEQAQCAMLGAELFGDDGLNAAAEAVLKGAAPAQGFAAALASCLLAGLAGRRALADGGLEAALDAAEAYETPFARLTGPARNAALARLALAEQRGARADILAGCGSRLKDLRLVDAALREITAALAVLDAAYEPLIVARLTALKGSTLTLKGELTGDVGAVADGVDTLTAALGELSRDHSPLDWARAQASLGLALLALGEATDAGRAFEQAVACFDRALMVLANQPELALRASVVNSRATCLGRQAELTGDLAVLDAAEAAFKTELAGLSPGRDAIPWAIAQINLARLYETRVEITGRDEGALDRAATALAVALDVFGEQGMRSLADLAARGLERLRERVGQE</sequence>
<gene>
    <name evidence="1" type="ORF">QO010_001271</name>
</gene>
<evidence type="ECO:0000313" key="2">
    <source>
        <dbReference type="Proteomes" id="UP001228905"/>
    </source>
</evidence>
<proteinExistence type="predicted"/>
<comment type="caution">
    <text evidence="1">The sequence shown here is derived from an EMBL/GenBank/DDBJ whole genome shotgun (WGS) entry which is preliminary data.</text>
</comment>
<dbReference type="Proteomes" id="UP001228905">
    <property type="component" value="Unassembled WGS sequence"/>
</dbReference>
<dbReference type="InterPro" id="IPR011990">
    <property type="entry name" value="TPR-like_helical_dom_sf"/>
</dbReference>
<dbReference type="RefSeq" id="WP_307347473.1">
    <property type="nucleotide sequence ID" value="NZ_JAUSVS010000002.1"/>
</dbReference>